<dbReference type="InterPro" id="IPR003713">
    <property type="entry name" value="FliS"/>
</dbReference>
<dbReference type="GO" id="GO:0044780">
    <property type="term" value="P:bacterial-type flagellum assembly"/>
    <property type="evidence" value="ECO:0007669"/>
    <property type="project" value="InterPro"/>
</dbReference>
<keyword evidence="5" id="KW-0143">Chaperone</keyword>
<feature type="compositionally biased region" description="Polar residues" evidence="6">
    <location>
        <begin position="125"/>
        <end position="134"/>
    </location>
</feature>
<organism evidence="7 8">
    <name type="scientific">Brachyspira pilosicoli P43/6/78</name>
    <dbReference type="NCBI Taxonomy" id="1042417"/>
    <lineage>
        <taxon>Bacteria</taxon>
        <taxon>Pseudomonadati</taxon>
        <taxon>Spirochaetota</taxon>
        <taxon>Spirochaetia</taxon>
        <taxon>Brachyspirales</taxon>
        <taxon>Brachyspiraceae</taxon>
        <taxon>Brachyspira</taxon>
    </lineage>
</organism>
<dbReference type="GO" id="GO:0071973">
    <property type="term" value="P:bacterial-type flagellum-dependent cell motility"/>
    <property type="evidence" value="ECO:0007669"/>
    <property type="project" value="TreeGrafter"/>
</dbReference>
<sequence>MSTNNGYQKYKKIDVSTASQNRLVIMLYDGAIKFLENACNAIDKKHGTEEAHNNIMKAQEIIYELLSSLNYDAKEIAERLASIYTYMNQRLTEANISKTKPPILEVIKYLKELKGAWEGVEQKLSSNNADNNNTTKEDSNPAPQTNSTPADNKSYDKKFMKKDDKAVTSKLNITG</sequence>
<gene>
    <name evidence="7" type="ORF">BPP43_10295</name>
</gene>
<keyword evidence="3" id="KW-0963">Cytoplasm</keyword>
<keyword evidence="7" id="KW-0966">Cell projection</keyword>
<comment type="similarity">
    <text evidence="2">Belongs to the FliS family.</text>
</comment>
<evidence type="ECO:0000313" key="8">
    <source>
        <dbReference type="Proteomes" id="UP000010793"/>
    </source>
</evidence>
<evidence type="ECO:0000256" key="2">
    <source>
        <dbReference type="ARBA" id="ARBA00008787"/>
    </source>
</evidence>
<dbReference type="Proteomes" id="UP000010793">
    <property type="component" value="Chromosome"/>
</dbReference>
<evidence type="ECO:0000256" key="3">
    <source>
        <dbReference type="ARBA" id="ARBA00022490"/>
    </source>
</evidence>
<dbReference type="PANTHER" id="PTHR34773:SF1">
    <property type="entry name" value="FLAGELLAR SECRETION CHAPERONE FLIS"/>
    <property type="match status" value="1"/>
</dbReference>
<reference evidence="7 8" key="1">
    <citation type="journal article" date="2013" name="Genome Announc.">
        <title>Complete Genome Sequence of the Porcine Strain Brachyspira pilosicoli P43/6/78(T.).</title>
        <authorList>
            <person name="Lin C."/>
            <person name="den Bakker H.C."/>
            <person name="Suzuki H."/>
            <person name="Lefebure T."/>
            <person name="Ponnala L."/>
            <person name="Sun Q."/>
            <person name="Stanhope M.J."/>
            <person name="Wiedmann M."/>
            <person name="Duhamel G.E."/>
        </authorList>
    </citation>
    <scope>NUCLEOTIDE SEQUENCE [LARGE SCALE GENOMIC DNA]</scope>
    <source>
        <strain evidence="7 8">P43/6/78</strain>
    </source>
</reference>
<dbReference type="SUPFAM" id="SSF101116">
    <property type="entry name" value="Flagellar export chaperone FliS"/>
    <property type="match status" value="1"/>
</dbReference>
<name>A0A3B6VMZ8_BRAPL</name>
<proteinExistence type="inferred from homology"/>
<dbReference type="KEGG" id="bpip:BPP43_10295"/>
<feature type="compositionally biased region" description="Polar residues" evidence="6">
    <location>
        <begin position="141"/>
        <end position="151"/>
    </location>
</feature>
<dbReference type="RefSeq" id="WP_013243906.1">
    <property type="nucleotide sequence ID" value="NC_019908.1"/>
</dbReference>
<dbReference type="InterPro" id="IPR036584">
    <property type="entry name" value="FliS_sf"/>
</dbReference>
<dbReference type="GO" id="GO:0005829">
    <property type="term" value="C:cytosol"/>
    <property type="evidence" value="ECO:0007669"/>
    <property type="project" value="UniProtKB-SubCell"/>
</dbReference>
<evidence type="ECO:0000313" key="7">
    <source>
        <dbReference type="EMBL" id="AGA67233.1"/>
    </source>
</evidence>
<keyword evidence="7" id="KW-0969">Cilium</keyword>
<keyword evidence="8" id="KW-1185">Reference proteome</keyword>
<dbReference type="NCBIfam" id="TIGR00208">
    <property type="entry name" value="fliS"/>
    <property type="match status" value="1"/>
</dbReference>
<evidence type="ECO:0000256" key="1">
    <source>
        <dbReference type="ARBA" id="ARBA00004514"/>
    </source>
</evidence>
<keyword evidence="7" id="KW-0282">Flagellum</keyword>
<dbReference type="GeneID" id="56439522"/>
<evidence type="ECO:0000256" key="4">
    <source>
        <dbReference type="ARBA" id="ARBA00022795"/>
    </source>
</evidence>
<comment type="subcellular location">
    <subcellularLocation>
        <location evidence="1">Cytoplasm</location>
        <location evidence="1">Cytosol</location>
    </subcellularLocation>
</comment>
<dbReference type="CDD" id="cd16098">
    <property type="entry name" value="FliS"/>
    <property type="match status" value="1"/>
</dbReference>
<keyword evidence="4" id="KW-1005">Bacterial flagellum biogenesis</keyword>
<protein>
    <submittedName>
        <fullName evidence="7">Putative flagellar protein FliS</fullName>
    </submittedName>
</protein>
<feature type="region of interest" description="Disordered" evidence="6">
    <location>
        <begin position="125"/>
        <end position="161"/>
    </location>
</feature>
<dbReference type="Pfam" id="PF02561">
    <property type="entry name" value="FliS"/>
    <property type="match status" value="1"/>
</dbReference>
<accession>A0A3B6VMZ8</accession>
<dbReference type="Gene3D" id="1.20.120.340">
    <property type="entry name" value="Flagellar protein FliS"/>
    <property type="match status" value="1"/>
</dbReference>
<evidence type="ECO:0000256" key="6">
    <source>
        <dbReference type="SAM" id="MobiDB-lite"/>
    </source>
</evidence>
<evidence type="ECO:0000256" key="5">
    <source>
        <dbReference type="ARBA" id="ARBA00023186"/>
    </source>
</evidence>
<dbReference type="PANTHER" id="PTHR34773">
    <property type="entry name" value="FLAGELLAR SECRETION CHAPERONE FLIS"/>
    <property type="match status" value="1"/>
</dbReference>
<dbReference type="AlphaFoldDB" id="A0A3B6VMZ8"/>
<dbReference type="EMBL" id="CP002873">
    <property type="protein sequence ID" value="AGA67233.1"/>
    <property type="molecule type" value="Genomic_DNA"/>
</dbReference>